<evidence type="ECO:0000256" key="1">
    <source>
        <dbReference type="ARBA" id="ARBA00005679"/>
    </source>
</evidence>
<name>A0A444ZJY4_ARAHY</name>
<comment type="caution">
    <text evidence="4">The sequence shown here is derived from an EMBL/GenBank/DDBJ whole genome shotgun (WGS) entry which is preliminary data.</text>
</comment>
<dbReference type="PANTHER" id="PTHR13234:SF27">
    <property type="entry name" value="GAMMA INTERFERON INDUCIBLE LYSOSOMAL THIOL REDUCTASE"/>
    <property type="match status" value="1"/>
</dbReference>
<gene>
    <name evidence="4" type="ORF">Ahy_B04g071066</name>
</gene>
<evidence type="ECO:0000256" key="2">
    <source>
        <dbReference type="ARBA" id="ARBA00023180"/>
    </source>
</evidence>
<keyword evidence="3" id="KW-0732">Signal</keyword>
<evidence type="ECO:0000256" key="3">
    <source>
        <dbReference type="SAM" id="SignalP"/>
    </source>
</evidence>
<dbReference type="STRING" id="3818.A0A444ZJY4"/>
<evidence type="ECO:0000313" key="4">
    <source>
        <dbReference type="EMBL" id="RYR14487.1"/>
    </source>
</evidence>
<evidence type="ECO:0000313" key="5">
    <source>
        <dbReference type="Proteomes" id="UP000289738"/>
    </source>
</evidence>
<dbReference type="InterPro" id="IPR004911">
    <property type="entry name" value="Interferon-induced_GILT"/>
</dbReference>
<protein>
    <recommendedName>
        <fullName evidence="6">Gamma-interferon-inducible lysosomal thiol reductase</fullName>
    </recommendedName>
</protein>
<dbReference type="GO" id="GO:0016671">
    <property type="term" value="F:oxidoreductase activity, acting on a sulfur group of donors, disulfide as acceptor"/>
    <property type="evidence" value="ECO:0007669"/>
    <property type="project" value="InterPro"/>
</dbReference>
<dbReference type="Pfam" id="PF03227">
    <property type="entry name" value="GILT"/>
    <property type="match status" value="1"/>
</dbReference>
<comment type="similarity">
    <text evidence="1">Belongs to the GILT family.</text>
</comment>
<dbReference type="EMBL" id="SDMP01000014">
    <property type="protein sequence ID" value="RYR14487.1"/>
    <property type="molecule type" value="Genomic_DNA"/>
</dbReference>
<accession>A0A444ZJY4</accession>
<organism evidence="4 5">
    <name type="scientific">Arachis hypogaea</name>
    <name type="common">Peanut</name>
    <dbReference type="NCBI Taxonomy" id="3818"/>
    <lineage>
        <taxon>Eukaryota</taxon>
        <taxon>Viridiplantae</taxon>
        <taxon>Streptophyta</taxon>
        <taxon>Embryophyta</taxon>
        <taxon>Tracheophyta</taxon>
        <taxon>Spermatophyta</taxon>
        <taxon>Magnoliopsida</taxon>
        <taxon>eudicotyledons</taxon>
        <taxon>Gunneridae</taxon>
        <taxon>Pentapetalae</taxon>
        <taxon>rosids</taxon>
        <taxon>fabids</taxon>
        <taxon>Fabales</taxon>
        <taxon>Fabaceae</taxon>
        <taxon>Papilionoideae</taxon>
        <taxon>50 kb inversion clade</taxon>
        <taxon>dalbergioids sensu lato</taxon>
        <taxon>Dalbergieae</taxon>
        <taxon>Pterocarpus clade</taxon>
        <taxon>Arachis</taxon>
    </lineage>
</organism>
<reference evidence="4 5" key="1">
    <citation type="submission" date="2019-01" db="EMBL/GenBank/DDBJ databases">
        <title>Sequencing of cultivated peanut Arachis hypogaea provides insights into genome evolution and oil improvement.</title>
        <authorList>
            <person name="Chen X."/>
        </authorList>
    </citation>
    <scope>NUCLEOTIDE SEQUENCE [LARGE SCALE GENOMIC DNA]</scope>
    <source>
        <strain evidence="5">cv. Fuhuasheng</strain>
        <tissue evidence="4">Leaves</tissue>
    </source>
</reference>
<keyword evidence="2" id="KW-0325">Glycoprotein</keyword>
<keyword evidence="5" id="KW-1185">Reference proteome</keyword>
<dbReference type="PANTHER" id="PTHR13234">
    <property type="entry name" value="GAMMA-INTERFERON INDUCIBLE LYSOSOMAL THIOL REDUCTASE GILT"/>
    <property type="match status" value="1"/>
</dbReference>
<feature type="chain" id="PRO_5019225627" description="Gamma-interferon-inducible lysosomal thiol reductase" evidence="3">
    <location>
        <begin position="28"/>
        <end position="223"/>
    </location>
</feature>
<feature type="signal peptide" evidence="3">
    <location>
        <begin position="1"/>
        <end position="27"/>
    </location>
</feature>
<evidence type="ECO:0008006" key="6">
    <source>
        <dbReference type="Google" id="ProtNLM"/>
    </source>
</evidence>
<dbReference type="Proteomes" id="UP000289738">
    <property type="component" value="Chromosome B04"/>
</dbReference>
<dbReference type="AlphaFoldDB" id="A0A444ZJY4"/>
<sequence length="223" mass="24939">MVVSLKLGIMIIVVAQTLLIFMDESSGVNSYPCDSHDANIVDETNIMKVNLSVYYGSLCQPCSTFIIKNLQEIFYNGLINIINLQLVPWANAYINNDTNNSIICQNGPDECELNSVESCAINILNDVNKYYALIECLELLAIEKRQKNWEECFNTLGLPNAPILKCHNTGNGTELGRKHINETALLHSPHTLLPVVVVNNKSIGKVFVHFLHFSLSFLIVSIR</sequence>
<proteinExistence type="inferred from homology"/>